<dbReference type="EMBL" id="KV599032">
    <property type="protein sequence ID" value="OPL20852.1"/>
    <property type="molecule type" value="Genomic_DNA"/>
</dbReference>
<dbReference type="PANTHER" id="PTHR16897">
    <property type="entry name" value="OS10G0105400 PROTEIN"/>
    <property type="match status" value="1"/>
</dbReference>
<gene>
    <name evidence="1" type="ORF">AM593_04348</name>
</gene>
<sequence length="168" mass="18742">MSSKQQMAIDTGFQGDIRNSGKDILLRVDCLSIIPEVHRPDWVLRCDGTNPNIKNHRLIVDGPGSKAVFNGLEPKTDLLYTRHNTYISANWDGFIDRESGLLGYAVFVDDRYYISVRALNNVEYGGPLATTVCHSTPISVDNSPPLALEIYDISYNEITSTIRAKHNS</sequence>
<reference evidence="1 2" key="1">
    <citation type="journal article" date="2016" name="PLoS ONE">
        <title>A First Insight into the Genome of the Filter-Feeder Mussel Mytilus galloprovincialis.</title>
        <authorList>
            <person name="Murgarella M."/>
            <person name="Puiu D."/>
            <person name="Novoa B."/>
            <person name="Figueras A."/>
            <person name="Posada D."/>
            <person name="Canchaya C."/>
        </authorList>
    </citation>
    <scope>NUCLEOTIDE SEQUENCE [LARGE SCALE GENOMIC DNA]</scope>
    <source>
        <tissue evidence="1">Muscle</tissue>
    </source>
</reference>
<dbReference type="PANTHER" id="PTHR16897:SF2">
    <property type="entry name" value="OS03G0226600 PROTEIN"/>
    <property type="match status" value="1"/>
</dbReference>
<dbReference type="AlphaFoldDB" id="A0A409V765"/>
<organism evidence="1 2">
    <name type="scientific">Mytilus galloprovincialis</name>
    <name type="common">Mediterranean mussel</name>
    <dbReference type="NCBI Taxonomy" id="29158"/>
    <lineage>
        <taxon>Eukaryota</taxon>
        <taxon>Metazoa</taxon>
        <taxon>Spiralia</taxon>
        <taxon>Lophotrochozoa</taxon>
        <taxon>Mollusca</taxon>
        <taxon>Bivalvia</taxon>
        <taxon>Autobranchia</taxon>
        <taxon>Pteriomorphia</taxon>
        <taxon>Mytilida</taxon>
        <taxon>Mytiloidea</taxon>
        <taxon>Mytilidae</taxon>
        <taxon>Mytilinae</taxon>
        <taxon>Mytilus</taxon>
    </lineage>
</organism>
<feature type="non-terminal residue" evidence="1">
    <location>
        <position position="168"/>
    </location>
</feature>
<keyword evidence="2" id="KW-1185">Reference proteome</keyword>
<dbReference type="Proteomes" id="UP000266721">
    <property type="component" value="Unassembled WGS sequence"/>
</dbReference>
<proteinExistence type="predicted"/>
<accession>A0A409V765</accession>
<protein>
    <submittedName>
        <fullName evidence="1">Uncharacterized protein</fullName>
    </submittedName>
</protein>
<name>A0A409V765_MYTGA</name>
<evidence type="ECO:0000313" key="2">
    <source>
        <dbReference type="Proteomes" id="UP000266721"/>
    </source>
</evidence>
<feature type="non-terminal residue" evidence="1">
    <location>
        <position position="1"/>
    </location>
</feature>
<evidence type="ECO:0000313" key="1">
    <source>
        <dbReference type="EMBL" id="OPL20852.1"/>
    </source>
</evidence>